<evidence type="ECO:0000256" key="9">
    <source>
        <dbReference type="ARBA" id="ARBA00023295"/>
    </source>
</evidence>
<accession>A0A4V6DG61</accession>
<dbReference type="EC" id="3.2.1.14" evidence="4"/>
<dbReference type="SUPFAM" id="SSF51445">
    <property type="entry name" value="(Trans)glycosidases"/>
    <property type="match status" value="1"/>
</dbReference>
<keyword evidence="8" id="KW-0119">Carbohydrate metabolism</keyword>
<dbReference type="Pfam" id="PF00704">
    <property type="entry name" value="Glyco_hydro_18"/>
    <property type="match status" value="1"/>
</dbReference>
<comment type="caution">
    <text evidence="14">The sequence shown here is derived from an EMBL/GenBank/DDBJ whole genome shotgun (WGS) entry which is preliminary data.</text>
</comment>
<dbReference type="PANTHER" id="PTHR11177:SF228">
    <property type="entry name" value="CHITINASE"/>
    <property type="match status" value="1"/>
</dbReference>
<comment type="catalytic activity">
    <reaction evidence="1">
        <text>Random endo-hydrolysis of N-acetyl-beta-D-glucosaminide (1-&gt;4)-beta-linkages in chitin and chitodextrins.</text>
        <dbReference type="EC" id="3.2.1.14"/>
    </reaction>
</comment>
<dbReference type="Proteomes" id="UP000310108">
    <property type="component" value="Unassembled WGS sequence"/>
</dbReference>
<dbReference type="InterPro" id="IPR001223">
    <property type="entry name" value="Glyco_hydro18_cat"/>
</dbReference>
<keyword evidence="9 11" id="KW-0326">Glycosidase</keyword>
<dbReference type="GO" id="GO:0008061">
    <property type="term" value="F:chitin binding"/>
    <property type="evidence" value="ECO:0007669"/>
    <property type="project" value="InterPro"/>
</dbReference>
<evidence type="ECO:0000256" key="4">
    <source>
        <dbReference type="ARBA" id="ARBA00012729"/>
    </source>
</evidence>
<keyword evidence="10" id="KW-0624">Polysaccharide degradation</keyword>
<evidence type="ECO:0000256" key="5">
    <source>
        <dbReference type="ARBA" id="ARBA00022525"/>
    </source>
</evidence>
<dbReference type="STRING" id="1306861.A0A4V6DG61"/>
<evidence type="ECO:0000256" key="2">
    <source>
        <dbReference type="ARBA" id="ARBA00004613"/>
    </source>
</evidence>
<evidence type="ECO:0000313" key="14">
    <source>
        <dbReference type="EMBL" id="TKW51556.1"/>
    </source>
</evidence>
<dbReference type="InterPro" id="IPR001579">
    <property type="entry name" value="Glyco_hydro_18_chit_AS"/>
</dbReference>
<keyword evidence="7" id="KW-0146">Chitin degradation</keyword>
<dbReference type="GO" id="GO:0000272">
    <property type="term" value="P:polysaccharide catabolic process"/>
    <property type="evidence" value="ECO:0007669"/>
    <property type="project" value="UniProtKB-KW"/>
</dbReference>
<name>A0A4V6DG61_9PEZI</name>
<dbReference type="GO" id="GO:0008843">
    <property type="term" value="F:endochitinase activity"/>
    <property type="evidence" value="ECO:0007669"/>
    <property type="project" value="UniProtKB-EC"/>
</dbReference>
<comment type="similarity">
    <text evidence="3">Belongs to the glycosyl hydrolase 18 family. Chitinase class V subfamily.</text>
</comment>
<dbReference type="InterPro" id="IPR011583">
    <property type="entry name" value="Chitinase_II/V-like_cat"/>
</dbReference>
<dbReference type="AlphaFoldDB" id="A0A4V6DG61"/>
<evidence type="ECO:0000259" key="13">
    <source>
        <dbReference type="PROSITE" id="PS51910"/>
    </source>
</evidence>
<protein>
    <recommendedName>
        <fullName evidence="4">chitinase</fullName>
        <ecNumber evidence="4">3.2.1.14</ecNumber>
    </recommendedName>
</protein>
<dbReference type="GO" id="GO:0006032">
    <property type="term" value="P:chitin catabolic process"/>
    <property type="evidence" value="ECO:0007669"/>
    <property type="project" value="UniProtKB-KW"/>
</dbReference>
<comment type="subcellular location">
    <subcellularLocation>
        <location evidence="2">Secreted</location>
    </subcellularLocation>
</comment>
<dbReference type="PANTHER" id="PTHR11177">
    <property type="entry name" value="CHITINASE"/>
    <property type="match status" value="1"/>
</dbReference>
<evidence type="ECO:0000256" key="10">
    <source>
        <dbReference type="ARBA" id="ARBA00023326"/>
    </source>
</evidence>
<evidence type="ECO:0000256" key="3">
    <source>
        <dbReference type="ARBA" id="ARBA00008682"/>
    </source>
</evidence>
<keyword evidence="5" id="KW-0964">Secreted</keyword>
<keyword evidence="15" id="KW-1185">Reference proteome</keyword>
<evidence type="ECO:0000313" key="15">
    <source>
        <dbReference type="Proteomes" id="UP000310108"/>
    </source>
</evidence>
<dbReference type="InterPro" id="IPR050314">
    <property type="entry name" value="Glycosyl_Hydrlase_18"/>
</dbReference>
<dbReference type="PROSITE" id="PS51910">
    <property type="entry name" value="GH18_2"/>
    <property type="match status" value="1"/>
</dbReference>
<dbReference type="EMBL" id="PJEX01000296">
    <property type="protein sequence ID" value="TKW51556.1"/>
    <property type="molecule type" value="Genomic_DNA"/>
</dbReference>
<evidence type="ECO:0000256" key="1">
    <source>
        <dbReference type="ARBA" id="ARBA00000822"/>
    </source>
</evidence>
<feature type="compositionally biased region" description="Low complexity" evidence="12">
    <location>
        <begin position="14"/>
        <end position="39"/>
    </location>
</feature>
<reference evidence="14 15" key="1">
    <citation type="journal article" date="2019" name="PLoS ONE">
        <title>Comparative genome analysis indicates high evolutionary potential of pathogenicity genes in Colletotrichum tanaceti.</title>
        <authorList>
            <person name="Lelwala R.V."/>
            <person name="Korhonen P.K."/>
            <person name="Young N.D."/>
            <person name="Scott J.B."/>
            <person name="Ades P.A."/>
            <person name="Gasser R.B."/>
            <person name="Taylor P.W.J."/>
        </authorList>
    </citation>
    <scope>NUCLEOTIDE SEQUENCE [LARGE SCALE GENOMIC DNA]</scope>
    <source>
        <strain evidence="14">BRIP57314</strain>
    </source>
</reference>
<sequence>MAPEPLLPLPRAVPTSPSTRTTPPRGRSSTSIPTPTSTSRPVLSLKLFVFRILILASFVLPVMSQGWVNAVYYPNWRVYKGQTPASLPVNAVTHVLYAFIQVNTDGSLRLIDDWADTQIPVDGTKGCLSALAKLKASQPNIRTLVSVGGGGGSAEFPALAASPAARARFAKEIRSFCDKYQLNGVDIDWEHPSDAKQGQDYIALLGDVRRQMPAGRYLLTSALPPGQYVLRNIDLRRAAPLLDYLNLMCYDLTGPWTDVSGNHAQLMASKTLASNNPNLKIACADGISYVITNGFPSRKVLLGIPAYARTFPMARGPGGPSKNSAEMDYCDMSNDSVDKATVDTAAAAASYVDAKNGFMTFDVPRTVAIKAQYAKSRALGGLFYWTGVGDRKGRQSLVQAGFNELNGVR</sequence>
<dbReference type="PROSITE" id="PS01095">
    <property type="entry name" value="GH18_1"/>
    <property type="match status" value="1"/>
</dbReference>
<evidence type="ECO:0000256" key="6">
    <source>
        <dbReference type="ARBA" id="ARBA00022801"/>
    </source>
</evidence>
<dbReference type="OrthoDB" id="76388at2759"/>
<feature type="domain" description="GH18" evidence="13">
    <location>
        <begin position="67"/>
        <end position="408"/>
    </location>
</feature>
<dbReference type="SMART" id="SM00636">
    <property type="entry name" value="Glyco_18"/>
    <property type="match status" value="1"/>
</dbReference>
<feature type="region of interest" description="Disordered" evidence="12">
    <location>
        <begin position="1"/>
        <end position="39"/>
    </location>
</feature>
<dbReference type="InterPro" id="IPR029070">
    <property type="entry name" value="Chitinase_insertion_sf"/>
</dbReference>
<dbReference type="Gene3D" id="3.20.20.80">
    <property type="entry name" value="Glycosidases"/>
    <property type="match status" value="1"/>
</dbReference>
<dbReference type="GO" id="GO:0005576">
    <property type="term" value="C:extracellular region"/>
    <property type="evidence" value="ECO:0007669"/>
    <property type="project" value="UniProtKB-SubCell"/>
</dbReference>
<evidence type="ECO:0000256" key="12">
    <source>
        <dbReference type="SAM" id="MobiDB-lite"/>
    </source>
</evidence>
<keyword evidence="6 11" id="KW-0378">Hydrolase</keyword>
<evidence type="ECO:0000256" key="8">
    <source>
        <dbReference type="ARBA" id="ARBA00023277"/>
    </source>
</evidence>
<dbReference type="InterPro" id="IPR017853">
    <property type="entry name" value="GH"/>
</dbReference>
<evidence type="ECO:0000256" key="7">
    <source>
        <dbReference type="ARBA" id="ARBA00023024"/>
    </source>
</evidence>
<dbReference type="Gene3D" id="3.10.50.10">
    <property type="match status" value="1"/>
</dbReference>
<organism evidence="14 15">
    <name type="scientific">Colletotrichum tanaceti</name>
    <dbReference type="NCBI Taxonomy" id="1306861"/>
    <lineage>
        <taxon>Eukaryota</taxon>
        <taxon>Fungi</taxon>
        <taxon>Dikarya</taxon>
        <taxon>Ascomycota</taxon>
        <taxon>Pezizomycotina</taxon>
        <taxon>Sordariomycetes</taxon>
        <taxon>Hypocreomycetidae</taxon>
        <taxon>Glomerellales</taxon>
        <taxon>Glomerellaceae</taxon>
        <taxon>Colletotrichum</taxon>
        <taxon>Colletotrichum destructivum species complex</taxon>
    </lineage>
</organism>
<proteinExistence type="inferred from homology"/>
<evidence type="ECO:0000256" key="11">
    <source>
        <dbReference type="RuleBase" id="RU000489"/>
    </source>
</evidence>
<gene>
    <name evidence="14" type="primary">CHI1</name>
    <name evidence="14" type="ORF">CTA1_10308</name>
</gene>